<dbReference type="Ensembl" id="ENSMPUT00000011663.1">
    <property type="protein sequence ID" value="ENSMPUP00000011474.1"/>
    <property type="gene ID" value="ENSMPUG00000011565.1"/>
</dbReference>
<feature type="region of interest" description="Disordered" evidence="1">
    <location>
        <begin position="68"/>
        <end position="90"/>
    </location>
</feature>
<reference evidence="2" key="1">
    <citation type="submission" date="2024-06" db="UniProtKB">
        <authorList>
            <consortium name="Ensembl"/>
        </authorList>
    </citation>
    <scope>IDENTIFICATION</scope>
</reference>
<sequence>MERTQFGELNSSGFRSQAALGSGSGGWKSKIMMSAGLVSGETSLLGLQMAVFLPHPQHSLSLCVCPPGVSSSSYKDARSIRSGLHPNDLI</sequence>
<accession>M3YJG7</accession>
<protein>
    <submittedName>
        <fullName evidence="2">Uncharacterized protein</fullName>
    </submittedName>
</protein>
<name>M3YJG7_MUSPF</name>
<dbReference type="InParanoid" id="M3YJG7"/>
<organism evidence="2">
    <name type="scientific">Mustela putorius furo</name>
    <name type="common">European domestic ferret</name>
    <name type="synonym">Mustela furo</name>
    <dbReference type="NCBI Taxonomy" id="9669"/>
    <lineage>
        <taxon>Eukaryota</taxon>
        <taxon>Metazoa</taxon>
        <taxon>Chordata</taxon>
        <taxon>Craniata</taxon>
        <taxon>Vertebrata</taxon>
        <taxon>Euteleostomi</taxon>
        <taxon>Mammalia</taxon>
        <taxon>Eutheria</taxon>
        <taxon>Laurasiatheria</taxon>
        <taxon>Carnivora</taxon>
        <taxon>Caniformia</taxon>
        <taxon>Musteloidea</taxon>
        <taxon>Mustelidae</taxon>
        <taxon>Mustelinae</taxon>
        <taxon>Mustela</taxon>
    </lineage>
</organism>
<feature type="region of interest" description="Disordered" evidence="1">
    <location>
        <begin position="1"/>
        <end position="26"/>
    </location>
</feature>
<evidence type="ECO:0000313" key="2">
    <source>
        <dbReference type="Ensembl" id="ENSMPUP00000011474.1"/>
    </source>
</evidence>
<evidence type="ECO:0000256" key="1">
    <source>
        <dbReference type="SAM" id="MobiDB-lite"/>
    </source>
</evidence>
<proteinExistence type="predicted"/>
<dbReference type="EMBL" id="AEYP01000018">
    <property type="status" value="NOT_ANNOTATED_CDS"/>
    <property type="molecule type" value="Genomic_DNA"/>
</dbReference>
<dbReference type="HOGENOM" id="CLU_2440287_0_0_1"/>
<dbReference type="EMBL" id="AEYP01000017">
    <property type="status" value="NOT_ANNOTATED_CDS"/>
    <property type="molecule type" value="Genomic_DNA"/>
</dbReference>
<dbReference type="AlphaFoldDB" id="M3YJG7"/>